<feature type="non-terminal residue" evidence="1">
    <location>
        <position position="1"/>
    </location>
</feature>
<dbReference type="OrthoDB" id="199400at2759"/>
<protein>
    <submittedName>
        <fullName evidence="1">Uncharacterized protein</fullName>
    </submittedName>
</protein>
<proteinExistence type="predicted"/>
<comment type="caution">
    <text evidence="1">The sequence shown here is derived from an EMBL/GenBank/DDBJ whole genome shotgun (WGS) entry which is preliminary data.</text>
</comment>
<dbReference type="InterPro" id="IPR027417">
    <property type="entry name" value="P-loop_NTPase"/>
</dbReference>
<feature type="non-terminal residue" evidence="1">
    <location>
        <position position="621"/>
    </location>
</feature>
<name>A0A6A4Z7F5_9STRA</name>
<organism evidence="1">
    <name type="scientific">Aphanomyces stellatus</name>
    <dbReference type="NCBI Taxonomy" id="120398"/>
    <lineage>
        <taxon>Eukaryota</taxon>
        <taxon>Sar</taxon>
        <taxon>Stramenopiles</taxon>
        <taxon>Oomycota</taxon>
        <taxon>Saprolegniomycetes</taxon>
        <taxon>Saprolegniales</taxon>
        <taxon>Verrucalvaceae</taxon>
        <taxon>Aphanomyces</taxon>
    </lineage>
</organism>
<gene>
    <name evidence="1" type="ORF">As57867_006964</name>
</gene>
<dbReference type="EMBL" id="VJMH01003523">
    <property type="protein sequence ID" value="KAF0705669.1"/>
    <property type="molecule type" value="Genomic_DNA"/>
</dbReference>
<dbReference type="Gene3D" id="3.40.50.300">
    <property type="entry name" value="P-loop containing nucleotide triphosphate hydrolases"/>
    <property type="match status" value="1"/>
</dbReference>
<dbReference type="AlphaFoldDB" id="A0A6A4Z7F5"/>
<accession>A0A6A4Z7F5</accession>
<reference evidence="1" key="1">
    <citation type="submission" date="2019-06" db="EMBL/GenBank/DDBJ databases">
        <title>Genomics analysis of Aphanomyces spp. identifies a new class of oomycete effector associated with host adaptation.</title>
        <authorList>
            <person name="Gaulin E."/>
        </authorList>
    </citation>
    <scope>NUCLEOTIDE SEQUENCE</scope>
    <source>
        <strain evidence="1">CBS 578.67</strain>
    </source>
</reference>
<evidence type="ECO:0000313" key="1">
    <source>
        <dbReference type="EMBL" id="KAF0705669.1"/>
    </source>
</evidence>
<sequence>VVLTSFSPHMESLLLNVMHVVGCNSLVTKSALDKDLGHVLESCMAMGQQLIVHDVTPALYHAVFRELVEWTTEWVDETEFVVYQGHNVPLKGHFRLILTTHCSSCDFGSDIYAVTVVDSHACWDEMEHVLLDDIELSNVCNDKTSLGAYDYARNILDMEVDMERSLDALLTHLRSMIRESKYDSDMVNTLGSMCTLNAQHRTTLDEKRLELSRILALKADPNFAALTQLGDQLFSALQVLATVVPGAVVAFEPYGYRILFVHCLDTCLADARAKATAARVCSPADLLAKLLDQLSFSIPQEHWTTLLFLLALEMRSKTLGSNTILKDSPPSETMSPPQDSFRTLQRRVFFSPATLDCVTPAAVQALTSCSPDEIFLAHDACTQDVSLGKQRRRPSHANVSILQDAAVAALLRSVPVAHLCLLLMLECPRPAYDSFCTALYVHTLAKQSAARGRGGNKEWFKALQSTSDDWYWCIASPCVFTSMDLLHLMLETTVPRETWPDVLKLLLQRTDVQALTFQVPQDVETSVVGLFDSIATMNQFEGQHPGSFEALKWIVLDMDAPEKWDALLQFNKKFRLDYRPVGLISHQKVNMGKPKHQQRHHAADDDMPSTRFVHVVASLPS</sequence>